<proteinExistence type="predicted"/>
<gene>
    <name evidence="1" type="ORF">PsorP6_008235</name>
</gene>
<organism evidence="1 2">
    <name type="scientific">Peronosclerospora sorghi</name>
    <dbReference type="NCBI Taxonomy" id="230839"/>
    <lineage>
        <taxon>Eukaryota</taxon>
        <taxon>Sar</taxon>
        <taxon>Stramenopiles</taxon>
        <taxon>Oomycota</taxon>
        <taxon>Peronosporomycetes</taxon>
        <taxon>Peronosporales</taxon>
        <taxon>Peronosporaceae</taxon>
        <taxon>Peronosclerospora</taxon>
    </lineage>
</organism>
<keyword evidence="2" id="KW-1185">Reference proteome</keyword>
<sequence length="222" mass="25672">MKHARREEKVKILHNVALADSDGESVYCYTTLHYFIRTFTGIIFLVVLLIASTLWSLFTMEAHIPIVFWHRLIRATALLLLWSCLVGYLEHNEHNYSIIMTLQWGTPRVLQFLLGVSLILVGYALFDTIYFGNKMEEFGTISASMMNLFSLMNGDIIADTFDAMEYIYTRSSRCSRTCSLTFLLPLSRRRFLTVNLLDGDLPTTYQTLAYLEAMHFLHLFIV</sequence>
<reference evidence="1 2" key="1">
    <citation type="journal article" date="2022" name="bioRxiv">
        <title>The genome of the oomycete Peronosclerospora sorghi, a cosmopolitan pathogen of maize and sorghum, is inflated with dispersed pseudogenes.</title>
        <authorList>
            <person name="Fletcher K."/>
            <person name="Martin F."/>
            <person name="Isakeit T."/>
            <person name="Cavanaugh K."/>
            <person name="Magill C."/>
            <person name="Michelmore R."/>
        </authorList>
    </citation>
    <scope>NUCLEOTIDE SEQUENCE [LARGE SCALE GENOMIC DNA]</scope>
    <source>
        <strain evidence="1">P6</strain>
    </source>
</reference>
<protein>
    <submittedName>
        <fullName evidence="1">Uncharacterized protein</fullName>
    </submittedName>
</protein>
<evidence type="ECO:0000313" key="2">
    <source>
        <dbReference type="Proteomes" id="UP001163321"/>
    </source>
</evidence>
<dbReference type="EMBL" id="CM047582">
    <property type="protein sequence ID" value="KAI9914758.1"/>
    <property type="molecule type" value="Genomic_DNA"/>
</dbReference>
<comment type="caution">
    <text evidence="1">The sequence shown here is derived from an EMBL/GenBank/DDBJ whole genome shotgun (WGS) entry which is preliminary data.</text>
</comment>
<evidence type="ECO:0000313" key="1">
    <source>
        <dbReference type="EMBL" id="KAI9914758.1"/>
    </source>
</evidence>
<dbReference type="Proteomes" id="UP001163321">
    <property type="component" value="Chromosome 3"/>
</dbReference>
<accession>A0ACC0W9H5</accession>
<name>A0ACC0W9H5_9STRA</name>